<reference evidence="3 4" key="1">
    <citation type="submission" date="2019-12" db="EMBL/GenBank/DDBJ databases">
        <title>Streptomyces sp. strain T44 isolated from rhizosphere soil of Broussonetia papyrifera.</title>
        <authorList>
            <person name="Mo P."/>
        </authorList>
    </citation>
    <scope>NUCLEOTIDE SEQUENCE [LARGE SCALE GENOMIC DNA]</scope>
    <source>
        <strain evidence="3 4">T44</strain>
    </source>
</reference>
<name>A0A6I6MY75_9ACTN</name>
<dbReference type="GO" id="GO:0005524">
    <property type="term" value="F:ATP binding"/>
    <property type="evidence" value="ECO:0007669"/>
    <property type="project" value="UniProtKB-KW"/>
</dbReference>
<dbReference type="Pfam" id="PF16653">
    <property type="entry name" value="Sacchrp_dh_C"/>
    <property type="match status" value="1"/>
</dbReference>
<keyword evidence="4" id="KW-1185">Reference proteome</keyword>
<dbReference type="KEGG" id="sbro:GQF42_04165"/>
<dbReference type="InterPro" id="IPR032095">
    <property type="entry name" value="Sacchrp_dh-like_C"/>
</dbReference>
<dbReference type="PANTHER" id="PTHR43796">
    <property type="entry name" value="CARBOXYNORSPERMIDINE SYNTHASE"/>
    <property type="match status" value="1"/>
</dbReference>
<dbReference type="SUPFAM" id="SSF51735">
    <property type="entry name" value="NAD(P)-binding Rossmann-fold domains"/>
    <property type="match status" value="1"/>
</dbReference>
<evidence type="ECO:0000313" key="3">
    <source>
        <dbReference type="EMBL" id="QHA02590.1"/>
    </source>
</evidence>
<dbReference type="RefSeq" id="WP_158917742.1">
    <property type="nucleotide sequence ID" value="NZ_CP047020.1"/>
</dbReference>
<dbReference type="Proteomes" id="UP000436138">
    <property type="component" value="Chromosome"/>
</dbReference>
<dbReference type="EMBL" id="CP047020">
    <property type="protein sequence ID" value="QHA02590.1"/>
    <property type="molecule type" value="Genomic_DNA"/>
</dbReference>
<dbReference type="Gene3D" id="3.30.360.10">
    <property type="entry name" value="Dihydrodipicolinate Reductase, domain 2"/>
    <property type="match status" value="1"/>
</dbReference>
<keyword evidence="3" id="KW-0547">Nucleotide-binding</keyword>
<gene>
    <name evidence="3" type="ORF">GQF42_04165</name>
</gene>
<evidence type="ECO:0000259" key="1">
    <source>
        <dbReference type="Pfam" id="PF03435"/>
    </source>
</evidence>
<evidence type="ECO:0000313" key="4">
    <source>
        <dbReference type="Proteomes" id="UP000436138"/>
    </source>
</evidence>
<keyword evidence="3" id="KW-0067">ATP-binding</keyword>
<dbReference type="InterPro" id="IPR005097">
    <property type="entry name" value="Sacchrp_dh_NADP-bd"/>
</dbReference>
<dbReference type="AlphaFoldDB" id="A0A6I6MY75"/>
<evidence type="ECO:0000259" key="2">
    <source>
        <dbReference type="Pfam" id="PF16653"/>
    </source>
</evidence>
<dbReference type="InterPro" id="IPR036291">
    <property type="entry name" value="NAD(P)-bd_dom_sf"/>
</dbReference>
<feature type="domain" description="Saccharopine dehydrogenase-like C-terminal" evidence="2">
    <location>
        <begin position="146"/>
        <end position="398"/>
    </location>
</feature>
<accession>A0A6I6MY75</accession>
<proteinExistence type="predicted"/>
<protein>
    <submittedName>
        <fullName evidence="3">ATP-binding protein</fullName>
    </submittedName>
</protein>
<dbReference type="Gene3D" id="3.40.50.720">
    <property type="entry name" value="NAD(P)-binding Rossmann-like Domain"/>
    <property type="match status" value="1"/>
</dbReference>
<sequence length="407" mass="44258">MRVLLVGAGGVGTAVTRIAARRGFLAHMVVADYDLARAEAAVAALGERGDRFSAHRLDASDQDAVRRMLVDERCDVLLNATDPRFVMPLFQAALEAGTHYVDMAMSLSVPHGSRPYEECGVKLGDDQFALARRWTQAGRLALVGMGVEPGLSDVFARYAADELFDDIEEIGVRDGADLTVEGYDFAPSFSIWTTIEECLNPPVVYEKDRGWFTTAPFSEPEVFDFPEGIGPVECVNVEHEEVLLIPRWVDARRVTFKYGLGGDFITKLKTLHALGLDSTAEVAVRGDDGPVRVSPRDVVAACLPDPAGLGDRMTGKTCAGTWVKGTKDGAPREVYLYHVVDNEWSMREYGSQAVVWQTAVNPVVALELLAGGAWSGNGVLGPEALPPRPFLDLLTEYGSPWGLREEG</sequence>
<feature type="domain" description="Saccharopine dehydrogenase NADP binding" evidence="1">
    <location>
        <begin position="3"/>
        <end position="141"/>
    </location>
</feature>
<dbReference type="PANTHER" id="PTHR43796:SF2">
    <property type="entry name" value="CARBOXYNORSPERMIDINE SYNTHASE"/>
    <property type="match status" value="1"/>
</dbReference>
<organism evidence="3 4">
    <name type="scientific">Streptomyces broussonetiae</name>
    <dbReference type="NCBI Taxonomy" id="2686304"/>
    <lineage>
        <taxon>Bacteria</taxon>
        <taxon>Bacillati</taxon>
        <taxon>Actinomycetota</taxon>
        <taxon>Actinomycetes</taxon>
        <taxon>Kitasatosporales</taxon>
        <taxon>Streptomycetaceae</taxon>
        <taxon>Streptomyces</taxon>
    </lineage>
</organism>
<dbReference type="Pfam" id="PF03435">
    <property type="entry name" value="Sacchrp_dh_NADP"/>
    <property type="match status" value="1"/>
</dbReference>